<dbReference type="AlphaFoldDB" id="A0A2P2PE80"/>
<proteinExistence type="predicted"/>
<protein>
    <submittedName>
        <fullName evidence="1">Uncharacterized protein</fullName>
    </submittedName>
</protein>
<reference evidence="1" key="1">
    <citation type="submission" date="2018-02" db="EMBL/GenBank/DDBJ databases">
        <title>Rhizophora mucronata_Transcriptome.</title>
        <authorList>
            <person name="Meera S.P."/>
            <person name="Sreeshan A."/>
            <person name="Augustine A."/>
        </authorList>
    </citation>
    <scope>NUCLEOTIDE SEQUENCE</scope>
    <source>
        <tissue evidence="1">Leaf</tissue>
    </source>
</reference>
<name>A0A2P2PE80_RHIMU</name>
<sequence>MRRTTLEPKITKSSSK</sequence>
<evidence type="ECO:0000313" key="1">
    <source>
        <dbReference type="EMBL" id="MBX53058.1"/>
    </source>
</evidence>
<organism evidence="1">
    <name type="scientific">Rhizophora mucronata</name>
    <name type="common">Asiatic mangrove</name>
    <dbReference type="NCBI Taxonomy" id="61149"/>
    <lineage>
        <taxon>Eukaryota</taxon>
        <taxon>Viridiplantae</taxon>
        <taxon>Streptophyta</taxon>
        <taxon>Embryophyta</taxon>
        <taxon>Tracheophyta</taxon>
        <taxon>Spermatophyta</taxon>
        <taxon>Magnoliopsida</taxon>
        <taxon>eudicotyledons</taxon>
        <taxon>Gunneridae</taxon>
        <taxon>Pentapetalae</taxon>
        <taxon>rosids</taxon>
        <taxon>fabids</taxon>
        <taxon>Malpighiales</taxon>
        <taxon>Rhizophoraceae</taxon>
        <taxon>Rhizophora</taxon>
    </lineage>
</organism>
<dbReference type="EMBL" id="GGEC01072574">
    <property type="protein sequence ID" value="MBX53058.1"/>
    <property type="molecule type" value="Transcribed_RNA"/>
</dbReference>
<accession>A0A2P2PE80</accession>